<gene>
    <name evidence="1" type="ORF">BO97DRAFT_179537</name>
</gene>
<keyword evidence="2" id="KW-1185">Reference proteome</keyword>
<sequence>MTELVVFAGTRLNCVLSRDQVQACVPQNPWSRPRRSRRNWSTALKWVSKCSSPLLCRLLQLPHSPNRI</sequence>
<dbReference type="RefSeq" id="XP_025555186.1">
    <property type="nucleotide sequence ID" value="XM_025690371.1"/>
</dbReference>
<protein>
    <submittedName>
        <fullName evidence="1">Uncharacterized protein</fullName>
    </submittedName>
</protein>
<dbReference type="EMBL" id="KZ824270">
    <property type="protein sequence ID" value="RAL16032.1"/>
    <property type="molecule type" value="Genomic_DNA"/>
</dbReference>
<dbReference type="GeneID" id="37194660"/>
<accession>A0A395I744</accession>
<evidence type="ECO:0000313" key="1">
    <source>
        <dbReference type="EMBL" id="RAL16032.1"/>
    </source>
</evidence>
<name>A0A395I744_ASPHC</name>
<proteinExistence type="predicted"/>
<reference evidence="1 2" key="1">
    <citation type="submission" date="2018-02" db="EMBL/GenBank/DDBJ databases">
        <title>The genomes of Aspergillus section Nigri reveals drivers in fungal speciation.</title>
        <authorList>
            <consortium name="DOE Joint Genome Institute"/>
            <person name="Vesth T.C."/>
            <person name="Nybo J."/>
            <person name="Theobald S."/>
            <person name="Brandl J."/>
            <person name="Frisvad J.C."/>
            <person name="Nielsen K.F."/>
            <person name="Lyhne E.K."/>
            <person name="Kogle M.E."/>
            <person name="Kuo A."/>
            <person name="Riley R."/>
            <person name="Clum A."/>
            <person name="Nolan M."/>
            <person name="Lipzen A."/>
            <person name="Salamov A."/>
            <person name="Henrissat B."/>
            <person name="Wiebenga A."/>
            <person name="De vries R.P."/>
            <person name="Grigoriev I.V."/>
            <person name="Mortensen U.H."/>
            <person name="Andersen M.R."/>
            <person name="Baker S.E."/>
        </authorList>
    </citation>
    <scope>NUCLEOTIDE SEQUENCE [LARGE SCALE GENOMIC DNA]</scope>
    <source>
        <strain evidence="1 2">CBS 101889</strain>
    </source>
</reference>
<organism evidence="1 2">
    <name type="scientific">Aspergillus homomorphus (strain CBS 101889)</name>
    <dbReference type="NCBI Taxonomy" id="1450537"/>
    <lineage>
        <taxon>Eukaryota</taxon>
        <taxon>Fungi</taxon>
        <taxon>Dikarya</taxon>
        <taxon>Ascomycota</taxon>
        <taxon>Pezizomycotina</taxon>
        <taxon>Eurotiomycetes</taxon>
        <taxon>Eurotiomycetidae</taxon>
        <taxon>Eurotiales</taxon>
        <taxon>Aspergillaceae</taxon>
        <taxon>Aspergillus</taxon>
        <taxon>Aspergillus subgen. Circumdati</taxon>
    </lineage>
</organism>
<dbReference type="AlphaFoldDB" id="A0A395I744"/>
<dbReference type="VEuPathDB" id="FungiDB:BO97DRAFT_179537"/>
<dbReference type="Proteomes" id="UP000248961">
    <property type="component" value="Unassembled WGS sequence"/>
</dbReference>
<evidence type="ECO:0000313" key="2">
    <source>
        <dbReference type="Proteomes" id="UP000248961"/>
    </source>
</evidence>